<evidence type="ECO:0000313" key="13">
    <source>
        <dbReference type="Proteomes" id="UP001497382"/>
    </source>
</evidence>
<dbReference type="InterPro" id="IPR011600">
    <property type="entry name" value="Pept_C14_caspase"/>
</dbReference>
<evidence type="ECO:0000256" key="6">
    <source>
        <dbReference type="ARBA" id="ARBA00023145"/>
    </source>
</evidence>
<dbReference type="EMBL" id="CAXIEN010000560">
    <property type="protein sequence ID" value="CAL1300493.1"/>
    <property type="molecule type" value="Genomic_DNA"/>
</dbReference>
<reference evidence="12 13" key="1">
    <citation type="submission" date="2024-04" db="EMBL/GenBank/DDBJ databases">
        <authorList>
            <person name="Rising A."/>
            <person name="Reimegard J."/>
            <person name="Sonavane S."/>
            <person name="Akerstrom W."/>
            <person name="Nylinder S."/>
            <person name="Hedman E."/>
            <person name="Kallberg Y."/>
        </authorList>
    </citation>
    <scope>NUCLEOTIDE SEQUENCE [LARGE SCALE GENOMIC DNA]</scope>
</reference>
<dbReference type="GO" id="GO:0006915">
    <property type="term" value="P:apoptotic process"/>
    <property type="evidence" value="ECO:0007669"/>
    <property type="project" value="UniProtKB-KW"/>
</dbReference>
<dbReference type="InterPro" id="IPR002398">
    <property type="entry name" value="Pept_C14"/>
</dbReference>
<evidence type="ECO:0000259" key="10">
    <source>
        <dbReference type="PROSITE" id="PS50207"/>
    </source>
</evidence>
<gene>
    <name evidence="12" type="ORF">LARSCL_LOCUS21976</name>
</gene>
<feature type="compositionally biased region" description="Low complexity" evidence="9">
    <location>
        <begin position="250"/>
        <end position="259"/>
    </location>
</feature>
<dbReference type="Gene3D" id="1.10.533.10">
    <property type="entry name" value="Death Domain, Fas"/>
    <property type="match status" value="1"/>
</dbReference>
<comment type="caution">
    <text evidence="12">The sequence shown here is derived from an EMBL/GenBank/DDBJ whole genome shotgun (WGS) entry which is preliminary data.</text>
</comment>
<dbReference type="SUPFAM" id="SSF52129">
    <property type="entry name" value="Caspase-like"/>
    <property type="match status" value="1"/>
</dbReference>
<dbReference type="InterPro" id="IPR029030">
    <property type="entry name" value="Caspase-like_dom_sf"/>
</dbReference>
<sequence>MDKKSRKIIHDYKSILSRIPYEKIKLLVKRHKIFNKAMFDDIFDPNSEAKMDFYDELCTRGPDAFPKFIEVLKSAGYSEIAYLLQDKKDNEQPAYYKMDSEPFVGYCLIIMNQEFDIAEHDREGCQDDADALKNLFEKLKYHVQIEWNKEKDQMISILKEFSKKSEFSNVDSCIVYILSHGNQFENLEYIEGTDFGRVFKKDICSMFNNKNCESLIGKPKIFFFQACRGNLHDPGVTKNDTYDNTKTQNSSDSVNASSSKFDEDITETSKYPSCSDMFIVHSSLPDHQSWKDHCGGSWLCQDLVSVVSEYYDKYDLATMMTFVNSKQIVRESKEGYKQISHLEQIGVTGLLQFKRRKTEVTSS</sequence>
<evidence type="ECO:0000256" key="1">
    <source>
        <dbReference type="ARBA" id="ARBA00010134"/>
    </source>
</evidence>
<dbReference type="PRINTS" id="PR00376">
    <property type="entry name" value="IL1BCENZYME"/>
</dbReference>
<accession>A0AAV2BWS0</accession>
<dbReference type="Pfam" id="PF00656">
    <property type="entry name" value="Peptidase_C14"/>
    <property type="match status" value="1"/>
</dbReference>
<dbReference type="PROSITE" id="PS50208">
    <property type="entry name" value="CASPASE_P20"/>
    <property type="match status" value="1"/>
</dbReference>
<keyword evidence="4" id="KW-0378">Hydrolase</keyword>
<name>A0AAV2BWS0_9ARAC</name>
<feature type="region of interest" description="Disordered" evidence="9">
    <location>
        <begin position="238"/>
        <end position="261"/>
    </location>
</feature>
<dbReference type="Gene3D" id="3.40.50.1460">
    <property type="match status" value="1"/>
</dbReference>
<evidence type="ECO:0000313" key="12">
    <source>
        <dbReference type="EMBL" id="CAL1300493.1"/>
    </source>
</evidence>
<evidence type="ECO:0000256" key="5">
    <source>
        <dbReference type="ARBA" id="ARBA00022807"/>
    </source>
</evidence>
<dbReference type="GO" id="GO:0006508">
    <property type="term" value="P:proteolysis"/>
    <property type="evidence" value="ECO:0007669"/>
    <property type="project" value="UniProtKB-KW"/>
</dbReference>
<feature type="domain" description="Caspase family p20" evidence="11">
    <location>
        <begin position="105"/>
        <end position="231"/>
    </location>
</feature>
<dbReference type="InterPro" id="IPR002138">
    <property type="entry name" value="Pept_C14_p10"/>
</dbReference>
<proteinExistence type="inferred from homology"/>
<dbReference type="CDD" id="cd01671">
    <property type="entry name" value="CARD"/>
    <property type="match status" value="1"/>
</dbReference>
<evidence type="ECO:0008006" key="14">
    <source>
        <dbReference type="Google" id="ProtNLM"/>
    </source>
</evidence>
<dbReference type="PANTHER" id="PTHR47901:SF8">
    <property type="entry name" value="CASPASE-3"/>
    <property type="match status" value="1"/>
</dbReference>
<dbReference type="PROSITE" id="PS01122">
    <property type="entry name" value="CASPASE_CYS"/>
    <property type="match status" value="1"/>
</dbReference>
<feature type="active site" evidence="7">
    <location>
        <position position="180"/>
    </location>
</feature>
<feature type="domain" description="Caspase family p10" evidence="10">
    <location>
        <begin position="267"/>
        <end position="326"/>
    </location>
</feature>
<comment type="similarity">
    <text evidence="1 8">Belongs to the peptidase C14A family.</text>
</comment>
<dbReference type="PIRSF" id="PIRSF038001">
    <property type="entry name" value="Caspase_ICE"/>
    <property type="match status" value="1"/>
</dbReference>
<evidence type="ECO:0000256" key="8">
    <source>
        <dbReference type="RuleBase" id="RU003971"/>
    </source>
</evidence>
<dbReference type="GO" id="GO:0004197">
    <property type="term" value="F:cysteine-type endopeptidase activity"/>
    <property type="evidence" value="ECO:0007669"/>
    <property type="project" value="InterPro"/>
</dbReference>
<keyword evidence="5" id="KW-0788">Thiol protease</keyword>
<evidence type="ECO:0000259" key="11">
    <source>
        <dbReference type="PROSITE" id="PS50208"/>
    </source>
</evidence>
<keyword evidence="13" id="KW-1185">Reference proteome</keyword>
<evidence type="ECO:0000256" key="9">
    <source>
        <dbReference type="SAM" id="MobiDB-lite"/>
    </source>
</evidence>
<dbReference type="InterPro" id="IPR015917">
    <property type="entry name" value="Pept_C14A"/>
</dbReference>
<keyword evidence="6" id="KW-0865">Zymogen</keyword>
<evidence type="ECO:0000256" key="3">
    <source>
        <dbReference type="ARBA" id="ARBA00022703"/>
    </source>
</evidence>
<feature type="compositionally biased region" description="Polar residues" evidence="9">
    <location>
        <begin position="238"/>
        <end position="249"/>
    </location>
</feature>
<dbReference type="PANTHER" id="PTHR47901">
    <property type="entry name" value="CASPASE RECRUITMENT DOMAIN-CONTAINING PROTEIN 18"/>
    <property type="match status" value="1"/>
</dbReference>
<feature type="active site" evidence="7">
    <location>
        <position position="227"/>
    </location>
</feature>
<evidence type="ECO:0000256" key="7">
    <source>
        <dbReference type="PIRSR" id="PIRSR038001-1"/>
    </source>
</evidence>
<protein>
    <recommendedName>
        <fullName evidence="14">Caspase-8</fullName>
    </recommendedName>
</protein>
<evidence type="ECO:0000256" key="2">
    <source>
        <dbReference type="ARBA" id="ARBA00022670"/>
    </source>
</evidence>
<dbReference type="PROSITE" id="PS50207">
    <property type="entry name" value="CASPASE_P10"/>
    <property type="match status" value="1"/>
</dbReference>
<keyword evidence="3" id="KW-0053">Apoptosis</keyword>
<evidence type="ECO:0000256" key="4">
    <source>
        <dbReference type="ARBA" id="ARBA00022801"/>
    </source>
</evidence>
<organism evidence="12 13">
    <name type="scientific">Larinioides sclopetarius</name>
    <dbReference type="NCBI Taxonomy" id="280406"/>
    <lineage>
        <taxon>Eukaryota</taxon>
        <taxon>Metazoa</taxon>
        <taxon>Ecdysozoa</taxon>
        <taxon>Arthropoda</taxon>
        <taxon>Chelicerata</taxon>
        <taxon>Arachnida</taxon>
        <taxon>Araneae</taxon>
        <taxon>Araneomorphae</taxon>
        <taxon>Entelegynae</taxon>
        <taxon>Araneoidea</taxon>
        <taxon>Araneidae</taxon>
        <taxon>Larinioides</taxon>
    </lineage>
</organism>
<dbReference type="SUPFAM" id="SSF47986">
    <property type="entry name" value="DEATH domain"/>
    <property type="match status" value="1"/>
</dbReference>
<keyword evidence="2" id="KW-0645">Protease</keyword>
<dbReference type="InterPro" id="IPR011029">
    <property type="entry name" value="DEATH-like_dom_sf"/>
</dbReference>
<dbReference type="Proteomes" id="UP001497382">
    <property type="component" value="Unassembled WGS sequence"/>
</dbReference>
<dbReference type="AlphaFoldDB" id="A0AAV2BWS0"/>
<dbReference type="InterPro" id="IPR033139">
    <property type="entry name" value="Caspase_cys_AS"/>
</dbReference>
<dbReference type="InterPro" id="IPR001309">
    <property type="entry name" value="Pept_C14_p20"/>
</dbReference>
<dbReference type="SMART" id="SM00115">
    <property type="entry name" value="CASc"/>
    <property type="match status" value="1"/>
</dbReference>